<keyword evidence="2" id="KW-0560">Oxidoreductase</keyword>
<gene>
    <name evidence="3" type="ORF">SAMN05216199_3696</name>
</gene>
<dbReference type="PRINTS" id="PR00081">
    <property type="entry name" value="GDHRDH"/>
</dbReference>
<dbReference type="RefSeq" id="WP_091761505.1">
    <property type="nucleotide sequence ID" value="NZ_FOHB01000008.1"/>
</dbReference>
<sequence length="265" mass="26928">MQVPPFLDLTGRVAVVTGAGSPTGIGYAAARHLGMLGAAVVVGATTERAHERATELVAAGLTAHGFVGDLTDPAVAEALVAQAHAAHGRVDIVVNNAGMVSTSDPDYLEGDLLATSPQRWSDSLRRNLDTAYLVTRAALPHLRTSGQGRIVTVTSVTGALMAMRGEVAYAAAKAALVGLTRALAVDEARHGITSNAVAPGWISTGSQTEHEVAEGFVTPVGRSGTADEVASAIAWLAGPGAGYVNGQVIVVDGGNGVAEERALPR</sequence>
<dbReference type="Gene3D" id="3.40.50.720">
    <property type="entry name" value="NAD(P)-binding Rossmann-like Domain"/>
    <property type="match status" value="1"/>
</dbReference>
<evidence type="ECO:0000256" key="1">
    <source>
        <dbReference type="ARBA" id="ARBA00006484"/>
    </source>
</evidence>
<evidence type="ECO:0000313" key="4">
    <source>
        <dbReference type="Proteomes" id="UP000199019"/>
    </source>
</evidence>
<dbReference type="GO" id="GO:0016616">
    <property type="term" value="F:oxidoreductase activity, acting on the CH-OH group of donors, NAD or NADP as acceptor"/>
    <property type="evidence" value="ECO:0007669"/>
    <property type="project" value="TreeGrafter"/>
</dbReference>
<keyword evidence="4" id="KW-1185">Reference proteome</keyword>
<dbReference type="OrthoDB" id="4350228at2"/>
<dbReference type="PROSITE" id="PS00061">
    <property type="entry name" value="ADH_SHORT"/>
    <property type="match status" value="1"/>
</dbReference>
<name>A0A1H9XGM7_9MICO</name>
<protein>
    <submittedName>
        <fullName evidence="3">3-oxoacyl-[acyl-carrier protein] reductase</fullName>
    </submittedName>
</protein>
<dbReference type="AlphaFoldDB" id="A0A1H9XGM7"/>
<dbReference type="PRINTS" id="PR00080">
    <property type="entry name" value="SDRFAMILY"/>
</dbReference>
<dbReference type="Pfam" id="PF13561">
    <property type="entry name" value="adh_short_C2"/>
    <property type="match status" value="1"/>
</dbReference>
<dbReference type="EMBL" id="FOHB01000008">
    <property type="protein sequence ID" value="SES44793.1"/>
    <property type="molecule type" value="Genomic_DNA"/>
</dbReference>
<proteinExistence type="inferred from homology"/>
<dbReference type="PANTHER" id="PTHR42760:SF129">
    <property type="entry name" value="OXIDOREDUCTASE"/>
    <property type="match status" value="1"/>
</dbReference>
<accession>A0A1H9XGM7</accession>
<dbReference type="FunFam" id="3.40.50.720:FF:000173">
    <property type="entry name" value="3-oxoacyl-[acyl-carrier protein] reductase"/>
    <property type="match status" value="1"/>
</dbReference>
<dbReference type="GO" id="GO:0030497">
    <property type="term" value="P:fatty acid elongation"/>
    <property type="evidence" value="ECO:0007669"/>
    <property type="project" value="TreeGrafter"/>
</dbReference>
<dbReference type="STRING" id="587636.SAMN05216199_3696"/>
<dbReference type="InterPro" id="IPR020904">
    <property type="entry name" value="Sc_DH/Rdtase_CS"/>
</dbReference>
<comment type="similarity">
    <text evidence="1">Belongs to the short-chain dehydrogenases/reductases (SDR) family.</text>
</comment>
<dbReference type="PANTHER" id="PTHR42760">
    <property type="entry name" value="SHORT-CHAIN DEHYDROGENASES/REDUCTASES FAMILY MEMBER"/>
    <property type="match status" value="1"/>
</dbReference>
<evidence type="ECO:0000313" key="3">
    <source>
        <dbReference type="EMBL" id="SES44793.1"/>
    </source>
</evidence>
<dbReference type="Proteomes" id="UP000199019">
    <property type="component" value="Unassembled WGS sequence"/>
</dbReference>
<organism evidence="3 4">
    <name type="scientific">Pedococcus cremeus</name>
    <dbReference type="NCBI Taxonomy" id="587636"/>
    <lineage>
        <taxon>Bacteria</taxon>
        <taxon>Bacillati</taxon>
        <taxon>Actinomycetota</taxon>
        <taxon>Actinomycetes</taxon>
        <taxon>Micrococcales</taxon>
        <taxon>Intrasporangiaceae</taxon>
        <taxon>Pedococcus</taxon>
    </lineage>
</organism>
<reference evidence="4" key="1">
    <citation type="submission" date="2016-10" db="EMBL/GenBank/DDBJ databases">
        <authorList>
            <person name="Varghese N."/>
            <person name="Submissions S."/>
        </authorList>
    </citation>
    <scope>NUCLEOTIDE SEQUENCE [LARGE SCALE GENOMIC DNA]</scope>
    <source>
        <strain evidence="4">CGMCC 1.6963</strain>
    </source>
</reference>
<dbReference type="SUPFAM" id="SSF51735">
    <property type="entry name" value="NAD(P)-binding Rossmann-fold domains"/>
    <property type="match status" value="1"/>
</dbReference>
<evidence type="ECO:0000256" key="2">
    <source>
        <dbReference type="ARBA" id="ARBA00023002"/>
    </source>
</evidence>
<dbReference type="InterPro" id="IPR002347">
    <property type="entry name" value="SDR_fam"/>
</dbReference>
<dbReference type="InterPro" id="IPR036291">
    <property type="entry name" value="NAD(P)-bd_dom_sf"/>
</dbReference>